<dbReference type="Pfam" id="PF09951">
    <property type="entry name" value="Imm33"/>
    <property type="match status" value="1"/>
</dbReference>
<sequence>MTEMIKFLENAGGTVVSKNILNGNGKVKWLFREKSIDKNDNGWRILSDIDTDEFVNNPKNLVIVDFNTVANIEPAILGIYNFPIGSDIQLVKENGKISFFDNLTKKEIQL</sequence>
<feature type="domain" description="Immunity protein Imm33" evidence="1">
    <location>
        <begin position="15"/>
        <end position="97"/>
    </location>
</feature>
<accession>A0A4R7Z9S3</accession>
<dbReference type="RefSeq" id="WP_134171340.1">
    <property type="nucleotide sequence ID" value="NZ_SODD01000062.1"/>
</dbReference>
<organism evidence="2 3">
    <name type="scientific">Breznakia blatticola</name>
    <dbReference type="NCBI Taxonomy" id="1754012"/>
    <lineage>
        <taxon>Bacteria</taxon>
        <taxon>Bacillati</taxon>
        <taxon>Bacillota</taxon>
        <taxon>Erysipelotrichia</taxon>
        <taxon>Erysipelotrichales</taxon>
        <taxon>Erysipelotrichaceae</taxon>
        <taxon>Breznakia</taxon>
    </lineage>
</organism>
<evidence type="ECO:0000313" key="2">
    <source>
        <dbReference type="EMBL" id="TDW09193.1"/>
    </source>
</evidence>
<dbReference type="EMBL" id="SODD01000062">
    <property type="protein sequence ID" value="TDW09193.1"/>
    <property type="molecule type" value="Genomic_DNA"/>
</dbReference>
<evidence type="ECO:0000259" key="1">
    <source>
        <dbReference type="Pfam" id="PF09951"/>
    </source>
</evidence>
<dbReference type="AlphaFoldDB" id="A0A4R7Z9S3"/>
<name>A0A4R7Z9S3_9FIRM</name>
<dbReference type="Proteomes" id="UP000294743">
    <property type="component" value="Unassembled WGS sequence"/>
</dbReference>
<proteinExistence type="predicted"/>
<comment type="caution">
    <text evidence="2">The sequence shown here is derived from an EMBL/GenBank/DDBJ whole genome shotgun (WGS) entry which is preliminary data.</text>
</comment>
<dbReference type="OrthoDB" id="9789980at2"/>
<dbReference type="InterPro" id="IPR018689">
    <property type="entry name" value="Imm33_dom"/>
</dbReference>
<protein>
    <recommendedName>
        <fullName evidence="1">Immunity protein Imm33 domain-containing protein</fullName>
    </recommendedName>
</protein>
<reference evidence="2 3" key="1">
    <citation type="submission" date="2019-03" db="EMBL/GenBank/DDBJ databases">
        <title>Genomic Encyclopedia of Type Strains, Phase IV (KMG-IV): sequencing the most valuable type-strain genomes for metagenomic binning, comparative biology and taxonomic classification.</title>
        <authorList>
            <person name="Goeker M."/>
        </authorList>
    </citation>
    <scope>NUCLEOTIDE SEQUENCE [LARGE SCALE GENOMIC DNA]</scope>
    <source>
        <strain evidence="2 3">DSM 28867</strain>
    </source>
</reference>
<gene>
    <name evidence="2" type="ORF">EDD63_1626</name>
</gene>
<evidence type="ECO:0000313" key="3">
    <source>
        <dbReference type="Proteomes" id="UP000294743"/>
    </source>
</evidence>
<keyword evidence="3" id="KW-1185">Reference proteome</keyword>